<accession>A0AAD7ZXY5</accession>
<dbReference type="Proteomes" id="UP001233999">
    <property type="component" value="Unassembled WGS sequence"/>
</dbReference>
<dbReference type="AlphaFoldDB" id="A0AAD7ZXY5"/>
<sequence>MAILRILMLAVCMNIVSAYIVQQICPPGCVCDMNFDHDALFCNKVNLTQVGLSILQGLRDLNCQMQFEKGKSDANILVARYTDHFIRSLG</sequence>
<protein>
    <submittedName>
        <fullName evidence="2">Uncharacterized protein</fullName>
    </submittedName>
</protein>
<reference evidence="2" key="1">
    <citation type="journal article" date="2023" name="IScience">
        <title>Live-bearing cockroach genome reveals convergent evolutionary mechanisms linked to viviparity in insects and beyond.</title>
        <authorList>
            <person name="Fouks B."/>
            <person name="Harrison M.C."/>
            <person name="Mikhailova A.A."/>
            <person name="Marchal E."/>
            <person name="English S."/>
            <person name="Carruthers M."/>
            <person name="Jennings E.C."/>
            <person name="Chiamaka E.L."/>
            <person name="Frigard R.A."/>
            <person name="Pippel M."/>
            <person name="Attardo G.M."/>
            <person name="Benoit J.B."/>
            <person name="Bornberg-Bauer E."/>
            <person name="Tobe S.S."/>
        </authorList>
    </citation>
    <scope>NUCLEOTIDE SEQUENCE</scope>
    <source>
        <strain evidence="2">Stay&amp;Tobe</strain>
    </source>
</reference>
<gene>
    <name evidence="2" type="ORF">L9F63_017909</name>
</gene>
<keyword evidence="3" id="KW-1185">Reference proteome</keyword>
<reference evidence="2" key="2">
    <citation type="submission" date="2023-05" db="EMBL/GenBank/DDBJ databases">
        <authorList>
            <person name="Fouks B."/>
        </authorList>
    </citation>
    <scope>NUCLEOTIDE SEQUENCE</scope>
    <source>
        <strain evidence="2">Stay&amp;Tobe</strain>
        <tissue evidence="2">Testes</tissue>
    </source>
</reference>
<proteinExistence type="predicted"/>
<feature type="non-terminal residue" evidence="2">
    <location>
        <position position="90"/>
    </location>
</feature>
<evidence type="ECO:0000313" key="2">
    <source>
        <dbReference type="EMBL" id="KAJ9588798.1"/>
    </source>
</evidence>
<organism evidence="2 3">
    <name type="scientific">Diploptera punctata</name>
    <name type="common">Pacific beetle cockroach</name>
    <dbReference type="NCBI Taxonomy" id="6984"/>
    <lineage>
        <taxon>Eukaryota</taxon>
        <taxon>Metazoa</taxon>
        <taxon>Ecdysozoa</taxon>
        <taxon>Arthropoda</taxon>
        <taxon>Hexapoda</taxon>
        <taxon>Insecta</taxon>
        <taxon>Pterygota</taxon>
        <taxon>Neoptera</taxon>
        <taxon>Polyneoptera</taxon>
        <taxon>Dictyoptera</taxon>
        <taxon>Blattodea</taxon>
        <taxon>Blaberoidea</taxon>
        <taxon>Blaberidae</taxon>
        <taxon>Diplopterinae</taxon>
        <taxon>Diploptera</taxon>
    </lineage>
</organism>
<feature type="chain" id="PRO_5041961537" evidence="1">
    <location>
        <begin position="19"/>
        <end position="90"/>
    </location>
</feature>
<comment type="caution">
    <text evidence="2">The sequence shown here is derived from an EMBL/GenBank/DDBJ whole genome shotgun (WGS) entry which is preliminary data.</text>
</comment>
<dbReference type="EMBL" id="JASPKZ010005303">
    <property type="protein sequence ID" value="KAJ9588798.1"/>
    <property type="molecule type" value="Genomic_DNA"/>
</dbReference>
<evidence type="ECO:0000256" key="1">
    <source>
        <dbReference type="SAM" id="SignalP"/>
    </source>
</evidence>
<evidence type="ECO:0000313" key="3">
    <source>
        <dbReference type="Proteomes" id="UP001233999"/>
    </source>
</evidence>
<keyword evidence="1" id="KW-0732">Signal</keyword>
<name>A0AAD7ZXY5_DIPPU</name>
<feature type="signal peptide" evidence="1">
    <location>
        <begin position="1"/>
        <end position="18"/>
    </location>
</feature>